<sequence>MTVPDLIRRWQYGWGLAKGLAPAETLTGSHKNAVALKVTLDLPGRYQELLPLDTEHARYFAGVAARAAKPTWVSVIGADPKDVLADFKAAGLDRIAEADSLMSIALAEHPVHDAPEGYTVEVAVTDPVSHKRTLDERSSWDGSDVNAPAAGEVDEAASQDSVIRVRVADANGELAARGLMGVHGTDAIAHGIMTEPAHRRRGLGSVVMSALSRKAIELGADTGLLVAVPEGRYLYNKIGWSERADFVSGSPPEWA</sequence>
<dbReference type="InterPro" id="IPR016181">
    <property type="entry name" value="Acyl_CoA_acyltransferase"/>
</dbReference>
<dbReference type="CDD" id="cd04301">
    <property type="entry name" value="NAT_SF"/>
    <property type="match status" value="1"/>
</dbReference>
<dbReference type="STRING" id="446470.Snas_5241"/>
<keyword evidence="3" id="KW-0808">Transferase</keyword>
<proteinExistence type="predicted"/>
<dbReference type="PROSITE" id="PS51186">
    <property type="entry name" value="GNAT"/>
    <property type="match status" value="1"/>
</dbReference>
<accession>D3QBY6</accession>
<dbReference type="GO" id="GO:0016747">
    <property type="term" value="F:acyltransferase activity, transferring groups other than amino-acyl groups"/>
    <property type="evidence" value="ECO:0007669"/>
    <property type="project" value="InterPro"/>
</dbReference>
<dbReference type="KEGG" id="sna:Snas_5241"/>
<feature type="domain" description="N-acetyltransferase" evidence="2">
    <location>
        <begin position="120"/>
        <end position="255"/>
    </location>
</feature>
<dbReference type="Pfam" id="PF08445">
    <property type="entry name" value="FR47"/>
    <property type="match status" value="1"/>
</dbReference>
<evidence type="ECO:0000313" key="3">
    <source>
        <dbReference type="EMBL" id="ADD44875.1"/>
    </source>
</evidence>
<organism evidence="3 4">
    <name type="scientific">Stackebrandtia nassauensis (strain DSM 44728 / CIP 108903 / NRRL B-16338 / NBRC 102104 / LLR-40K-21)</name>
    <dbReference type="NCBI Taxonomy" id="446470"/>
    <lineage>
        <taxon>Bacteria</taxon>
        <taxon>Bacillati</taxon>
        <taxon>Actinomycetota</taxon>
        <taxon>Actinomycetes</taxon>
        <taxon>Glycomycetales</taxon>
        <taxon>Glycomycetaceae</taxon>
        <taxon>Stackebrandtia</taxon>
    </lineage>
</organism>
<name>D3QBY6_STANL</name>
<protein>
    <submittedName>
        <fullName evidence="3">GCN5-related N-acetyltransferase</fullName>
    </submittedName>
</protein>
<dbReference type="Proteomes" id="UP000000844">
    <property type="component" value="Chromosome"/>
</dbReference>
<dbReference type="SUPFAM" id="SSF55729">
    <property type="entry name" value="Acyl-CoA N-acyltransferases (Nat)"/>
    <property type="match status" value="1"/>
</dbReference>
<dbReference type="InterPro" id="IPR000182">
    <property type="entry name" value="GNAT_dom"/>
</dbReference>
<dbReference type="eggNOG" id="COG3393">
    <property type="taxonomic scope" value="Bacteria"/>
</dbReference>
<evidence type="ECO:0000313" key="4">
    <source>
        <dbReference type="Proteomes" id="UP000000844"/>
    </source>
</evidence>
<dbReference type="AlphaFoldDB" id="D3QBY6"/>
<keyword evidence="4" id="KW-1185">Reference proteome</keyword>
<dbReference type="HOGENOM" id="CLU_083895_1_0_11"/>
<feature type="region of interest" description="Disordered" evidence="1">
    <location>
        <begin position="133"/>
        <end position="153"/>
    </location>
</feature>
<dbReference type="Gene3D" id="3.40.630.30">
    <property type="match status" value="1"/>
</dbReference>
<dbReference type="RefSeq" id="WP_013020446.1">
    <property type="nucleotide sequence ID" value="NC_013947.1"/>
</dbReference>
<gene>
    <name evidence="3" type="ordered locus">Snas_5241</name>
</gene>
<dbReference type="InterPro" id="IPR013653">
    <property type="entry name" value="GCN5-like_dom"/>
</dbReference>
<evidence type="ECO:0000256" key="1">
    <source>
        <dbReference type="SAM" id="MobiDB-lite"/>
    </source>
</evidence>
<dbReference type="EMBL" id="CP001778">
    <property type="protein sequence ID" value="ADD44875.1"/>
    <property type="molecule type" value="Genomic_DNA"/>
</dbReference>
<evidence type="ECO:0000259" key="2">
    <source>
        <dbReference type="PROSITE" id="PS51186"/>
    </source>
</evidence>
<reference evidence="3 4" key="1">
    <citation type="journal article" date="2009" name="Stand. Genomic Sci.">
        <title>Complete genome sequence of Stackebrandtia nassauensis type strain (LLR-40K-21).</title>
        <authorList>
            <person name="Munk C."/>
            <person name="Lapidus A."/>
            <person name="Copeland A."/>
            <person name="Jando M."/>
            <person name="Mayilraj S."/>
            <person name="Glavina Del Rio T."/>
            <person name="Nolan M."/>
            <person name="Chen F."/>
            <person name="Lucas S."/>
            <person name="Tice H."/>
            <person name="Cheng J.F."/>
            <person name="Han C."/>
            <person name="Detter J.C."/>
            <person name="Bruce D."/>
            <person name="Goodwin L."/>
            <person name="Chain P."/>
            <person name="Pitluck S."/>
            <person name="Goker M."/>
            <person name="Ovchinikova G."/>
            <person name="Pati A."/>
            <person name="Ivanova N."/>
            <person name="Mavromatis K."/>
            <person name="Chen A."/>
            <person name="Palaniappan K."/>
            <person name="Land M."/>
            <person name="Hauser L."/>
            <person name="Chang Y.J."/>
            <person name="Jeffries C.D."/>
            <person name="Bristow J."/>
            <person name="Eisen J.A."/>
            <person name="Markowitz V."/>
            <person name="Hugenholtz P."/>
            <person name="Kyrpides N.C."/>
            <person name="Klenk H.P."/>
        </authorList>
    </citation>
    <scope>NUCLEOTIDE SEQUENCE [LARGE SCALE GENOMIC DNA]</scope>
    <source>
        <strain evidence="4">DSM 44728 / CIP 108903 / NRRL B-16338 / NBRC 102104 / LLR-40K-21</strain>
    </source>
</reference>